<dbReference type="Proteomes" id="UP000290560">
    <property type="component" value="Unassembled WGS sequence"/>
</dbReference>
<reference evidence="6" key="1">
    <citation type="journal article" date="2018" name="Data Brief">
        <title>Genome sequence data from 17 accessions of Ensete ventricosum, a staple food crop for millions in Ethiopia.</title>
        <authorList>
            <person name="Yemataw Z."/>
            <person name="Muzemil S."/>
            <person name="Ambachew D."/>
            <person name="Tripathi L."/>
            <person name="Tesfaye K."/>
            <person name="Chala A."/>
            <person name="Farbos A."/>
            <person name="O'Neill P."/>
            <person name="Moore K."/>
            <person name="Grant M."/>
            <person name="Studholme D.J."/>
        </authorList>
    </citation>
    <scope>NUCLEOTIDE SEQUENCE [LARGE SCALE GENOMIC DNA]</scope>
    <source>
        <tissue evidence="6">Leaf</tissue>
    </source>
</reference>
<dbReference type="PANTHER" id="PTHR31744">
    <property type="entry name" value="PROTEIN CUP-SHAPED COTYLEDON 2-RELATED"/>
    <property type="match status" value="1"/>
</dbReference>
<keyword evidence="2" id="KW-0238">DNA-binding</keyword>
<evidence type="ECO:0000256" key="3">
    <source>
        <dbReference type="ARBA" id="ARBA00023163"/>
    </source>
</evidence>
<dbReference type="Gene3D" id="2.170.150.80">
    <property type="entry name" value="NAC domain"/>
    <property type="match status" value="1"/>
</dbReference>
<dbReference type="Pfam" id="PF02365">
    <property type="entry name" value="NAM"/>
    <property type="match status" value="1"/>
</dbReference>
<evidence type="ECO:0000259" key="5">
    <source>
        <dbReference type="PROSITE" id="PS51005"/>
    </source>
</evidence>
<evidence type="ECO:0000256" key="4">
    <source>
        <dbReference type="ARBA" id="ARBA00023242"/>
    </source>
</evidence>
<keyword evidence="4" id="KW-0539">Nucleus</keyword>
<protein>
    <recommendedName>
        <fullName evidence="5">NAC domain-containing protein</fullName>
    </recommendedName>
</protein>
<gene>
    <name evidence="6" type="ORF">BHM03_00044921</name>
</gene>
<dbReference type="PROSITE" id="PS51005">
    <property type="entry name" value="NAC"/>
    <property type="match status" value="1"/>
</dbReference>
<evidence type="ECO:0000256" key="2">
    <source>
        <dbReference type="ARBA" id="ARBA00023125"/>
    </source>
</evidence>
<dbReference type="SUPFAM" id="SSF101941">
    <property type="entry name" value="NAC domain"/>
    <property type="match status" value="1"/>
</dbReference>
<proteinExistence type="predicted"/>
<organism evidence="6">
    <name type="scientific">Ensete ventricosum</name>
    <name type="common">Abyssinian banana</name>
    <name type="synonym">Musa ensete</name>
    <dbReference type="NCBI Taxonomy" id="4639"/>
    <lineage>
        <taxon>Eukaryota</taxon>
        <taxon>Viridiplantae</taxon>
        <taxon>Streptophyta</taxon>
        <taxon>Embryophyta</taxon>
        <taxon>Tracheophyta</taxon>
        <taxon>Spermatophyta</taxon>
        <taxon>Magnoliopsida</taxon>
        <taxon>Liliopsida</taxon>
        <taxon>Zingiberales</taxon>
        <taxon>Musaceae</taxon>
        <taxon>Ensete</taxon>
    </lineage>
</organism>
<dbReference type="GO" id="GO:0006355">
    <property type="term" value="P:regulation of DNA-templated transcription"/>
    <property type="evidence" value="ECO:0007669"/>
    <property type="project" value="InterPro"/>
</dbReference>
<dbReference type="InterPro" id="IPR003441">
    <property type="entry name" value="NAC-dom"/>
</dbReference>
<accession>A0A445MKP7</accession>
<evidence type="ECO:0000313" key="6">
    <source>
        <dbReference type="EMBL" id="RZR74852.1"/>
    </source>
</evidence>
<keyword evidence="3" id="KW-0804">Transcription</keyword>
<dbReference type="EMBL" id="KV876426">
    <property type="protein sequence ID" value="RZR74852.1"/>
    <property type="molecule type" value="Genomic_DNA"/>
</dbReference>
<keyword evidence="1" id="KW-0805">Transcription regulation</keyword>
<sequence length="88" mass="9650">MPPGFRFHPRDDELVCDYLMKKVSGNSSIYGCPMMIDVDLNKCEPWDLPGNATNHTQSLSISSCSILSLSLSLGLMLSANEQLGFTPL</sequence>
<evidence type="ECO:0000256" key="1">
    <source>
        <dbReference type="ARBA" id="ARBA00023015"/>
    </source>
</evidence>
<dbReference type="GO" id="GO:0003677">
    <property type="term" value="F:DNA binding"/>
    <property type="evidence" value="ECO:0007669"/>
    <property type="project" value="UniProtKB-KW"/>
</dbReference>
<dbReference type="InterPro" id="IPR036093">
    <property type="entry name" value="NAC_dom_sf"/>
</dbReference>
<dbReference type="PANTHER" id="PTHR31744:SF21">
    <property type="entry name" value="OS08G0200600 PROTEIN"/>
    <property type="match status" value="1"/>
</dbReference>
<feature type="domain" description="NAC" evidence="5">
    <location>
        <begin position="1"/>
        <end position="88"/>
    </location>
</feature>
<dbReference type="AlphaFoldDB" id="A0A445MKP7"/>
<name>A0A445MKP7_ENSVE</name>